<sequence>MRICHILPLSLVMAVFLSVNARPTAAQDSEDMTFSEQVSLFDSLDSPSRATQPTSQALSPKTPAELRQARALYRSQQRIARQEYNLWMGREPLRPSWNAIPMTSSRYAPRHTYYVPVYIQK</sequence>
<feature type="region of interest" description="Disordered" evidence="1">
    <location>
        <begin position="43"/>
        <end position="64"/>
    </location>
</feature>
<organism evidence="3 4">
    <name type="scientific">Novipirellula caenicola</name>
    <dbReference type="NCBI Taxonomy" id="1536901"/>
    <lineage>
        <taxon>Bacteria</taxon>
        <taxon>Pseudomonadati</taxon>
        <taxon>Planctomycetota</taxon>
        <taxon>Planctomycetia</taxon>
        <taxon>Pirellulales</taxon>
        <taxon>Pirellulaceae</taxon>
        <taxon>Novipirellula</taxon>
    </lineage>
</organism>
<dbReference type="EMBL" id="BAABRO010000008">
    <property type="protein sequence ID" value="GAA5508252.1"/>
    <property type="molecule type" value="Genomic_DNA"/>
</dbReference>
<keyword evidence="4" id="KW-1185">Reference proteome</keyword>
<keyword evidence="2" id="KW-0732">Signal</keyword>
<evidence type="ECO:0000313" key="3">
    <source>
        <dbReference type="EMBL" id="GAA5508252.1"/>
    </source>
</evidence>
<feature type="compositionally biased region" description="Polar residues" evidence="1">
    <location>
        <begin position="43"/>
        <end position="59"/>
    </location>
</feature>
<feature type="chain" id="PRO_5046536205" evidence="2">
    <location>
        <begin position="22"/>
        <end position="121"/>
    </location>
</feature>
<evidence type="ECO:0000256" key="2">
    <source>
        <dbReference type="SAM" id="SignalP"/>
    </source>
</evidence>
<gene>
    <name evidence="3" type="ORF">Rcae01_03718</name>
</gene>
<protein>
    <submittedName>
        <fullName evidence="3">Uncharacterized protein</fullName>
    </submittedName>
</protein>
<proteinExistence type="predicted"/>
<name>A0ABP9VWP1_9BACT</name>
<dbReference type="Proteomes" id="UP001416858">
    <property type="component" value="Unassembled WGS sequence"/>
</dbReference>
<feature type="signal peptide" evidence="2">
    <location>
        <begin position="1"/>
        <end position="21"/>
    </location>
</feature>
<reference evidence="3 4" key="1">
    <citation type="submission" date="2024-02" db="EMBL/GenBank/DDBJ databases">
        <title>Rhodopirellula caenicola NBRC 110016.</title>
        <authorList>
            <person name="Ichikawa N."/>
            <person name="Katano-Makiyama Y."/>
            <person name="Hidaka K."/>
        </authorList>
    </citation>
    <scope>NUCLEOTIDE SEQUENCE [LARGE SCALE GENOMIC DNA]</scope>
    <source>
        <strain evidence="3 4">NBRC 110016</strain>
    </source>
</reference>
<dbReference type="RefSeq" id="WP_345685045.1">
    <property type="nucleotide sequence ID" value="NZ_BAABRO010000008.1"/>
</dbReference>
<accession>A0ABP9VWP1</accession>
<evidence type="ECO:0000256" key="1">
    <source>
        <dbReference type="SAM" id="MobiDB-lite"/>
    </source>
</evidence>
<evidence type="ECO:0000313" key="4">
    <source>
        <dbReference type="Proteomes" id="UP001416858"/>
    </source>
</evidence>
<comment type="caution">
    <text evidence="3">The sequence shown here is derived from an EMBL/GenBank/DDBJ whole genome shotgun (WGS) entry which is preliminary data.</text>
</comment>